<keyword evidence="1" id="KW-1133">Transmembrane helix</keyword>
<protein>
    <submittedName>
        <fullName evidence="2">DUF3040 domain-containing protein</fullName>
    </submittedName>
</protein>
<evidence type="ECO:0000313" key="3">
    <source>
        <dbReference type="Proteomes" id="UP000715441"/>
    </source>
</evidence>
<gene>
    <name evidence="2" type="ORF">HFP15_39045</name>
</gene>
<keyword evidence="1" id="KW-0812">Transmembrane</keyword>
<dbReference type="Pfam" id="PF11239">
    <property type="entry name" value="DUF3040"/>
    <property type="match status" value="1"/>
</dbReference>
<keyword evidence="3" id="KW-1185">Reference proteome</keyword>
<proteinExistence type="predicted"/>
<accession>A0ABX1JGD3</accession>
<keyword evidence="1" id="KW-0472">Membrane</keyword>
<dbReference type="Proteomes" id="UP000715441">
    <property type="component" value="Unassembled WGS sequence"/>
</dbReference>
<evidence type="ECO:0000256" key="1">
    <source>
        <dbReference type="SAM" id="Phobius"/>
    </source>
</evidence>
<feature type="transmembrane region" description="Helical" evidence="1">
    <location>
        <begin position="42"/>
        <end position="61"/>
    </location>
</feature>
<dbReference type="EMBL" id="JAAXLS010000068">
    <property type="protein sequence ID" value="NKQ58857.1"/>
    <property type="molecule type" value="Genomic_DNA"/>
</dbReference>
<evidence type="ECO:0000313" key="2">
    <source>
        <dbReference type="EMBL" id="NKQ58857.1"/>
    </source>
</evidence>
<dbReference type="InterPro" id="IPR021401">
    <property type="entry name" value="DUF3040"/>
</dbReference>
<name>A0ABX1JGD3_9PSEU</name>
<reference evidence="2 3" key="1">
    <citation type="submission" date="2020-04" db="EMBL/GenBank/DDBJ databases">
        <title>Novel species.</title>
        <authorList>
            <person name="Teo W.F.A."/>
            <person name="Lipun K."/>
            <person name="Srisuk N."/>
            <person name="Duangmal K."/>
        </authorList>
    </citation>
    <scope>NUCLEOTIDE SEQUENCE [LARGE SCALE GENOMIC DNA]</scope>
    <source>
        <strain evidence="2 3">K13G38</strain>
    </source>
</reference>
<organism evidence="2 3">
    <name type="scientific">Amycolatopsis acididurans</name>
    <dbReference type="NCBI Taxonomy" id="2724524"/>
    <lineage>
        <taxon>Bacteria</taxon>
        <taxon>Bacillati</taxon>
        <taxon>Actinomycetota</taxon>
        <taxon>Actinomycetes</taxon>
        <taxon>Pseudonocardiales</taxon>
        <taxon>Pseudonocardiaceae</taxon>
        <taxon>Amycolatopsis</taxon>
    </lineage>
</organism>
<sequence length="106" mass="11710">MLSTEEERIMRQIERGLRHDDPWLGRHLAMVRMRALSRRRGARVCLVMELAFVVLTVAGAVCGLPALLMLGAGFGVLVPMVALACWLPPPDPPDGSPLPPLMLGWW</sequence>
<comment type="caution">
    <text evidence="2">The sequence shown here is derived from an EMBL/GenBank/DDBJ whole genome shotgun (WGS) entry which is preliminary data.</text>
</comment>
<dbReference type="RefSeq" id="WP_168523084.1">
    <property type="nucleotide sequence ID" value="NZ_JAAXLS010000068.1"/>
</dbReference>